<evidence type="ECO:0000313" key="3">
    <source>
        <dbReference type="Proteomes" id="UP000652761"/>
    </source>
</evidence>
<keyword evidence="3" id="KW-1185">Reference proteome</keyword>
<organism evidence="2 3">
    <name type="scientific">Colocasia esculenta</name>
    <name type="common">Wild taro</name>
    <name type="synonym">Arum esculentum</name>
    <dbReference type="NCBI Taxonomy" id="4460"/>
    <lineage>
        <taxon>Eukaryota</taxon>
        <taxon>Viridiplantae</taxon>
        <taxon>Streptophyta</taxon>
        <taxon>Embryophyta</taxon>
        <taxon>Tracheophyta</taxon>
        <taxon>Spermatophyta</taxon>
        <taxon>Magnoliopsida</taxon>
        <taxon>Liliopsida</taxon>
        <taxon>Araceae</taxon>
        <taxon>Aroideae</taxon>
        <taxon>Colocasieae</taxon>
        <taxon>Colocasia</taxon>
    </lineage>
</organism>
<accession>A0A843W4U6</accession>
<dbReference type="Proteomes" id="UP000652761">
    <property type="component" value="Unassembled WGS sequence"/>
</dbReference>
<protein>
    <submittedName>
        <fullName evidence="2">Uncharacterized protein</fullName>
    </submittedName>
</protein>
<feature type="compositionally biased region" description="Low complexity" evidence="1">
    <location>
        <begin position="260"/>
        <end position="272"/>
    </location>
</feature>
<evidence type="ECO:0000313" key="2">
    <source>
        <dbReference type="EMBL" id="MQM00015.1"/>
    </source>
</evidence>
<gene>
    <name evidence="2" type="ORF">Taro_032741</name>
</gene>
<dbReference type="EMBL" id="NMUH01002443">
    <property type="protein sequence ID" value="MQM00015.1"/>
    <property type="molecule type" value="Genomic_DNA"/>
</dbReference>
<comment type="caution">
    <text evidence="2">The sequence shown here is derived from an EMBL/GenBank/DDBJ whole genome shotgun (WGS) entry which is preliminary data.</text>
</comment>
<name>A0A843W4U6_COLES</name>
<dbReference type="AlphaFoldDB" id="A0A843W4U6"/>
<proteinExistence type="predicted"/>
<feature type="region of interest" description="Disordered" evidence="1">
    <location>
        <begin position="204"/>
        <end position="228"/>
    </location>
</feature>
<sequence>MVEAGSSSGAPTLWYLGWRISHQNSFATGNISKIFDNLLRGGYVMAHDPPPTYTEEEINHPMYCRYHAMLLHPTDRCLIVRDWIETLIQRGKIDSEGKQLSRNSSKVTICTLQISRPLRLTNRDGPDGSYRRRNLQPILKARQKKFRGNLLDKRRGLDDIKSHLLMSKLQEVGAWGSTPKIHFQIRSLARCTTTMVASNMGVLGPPPNKAAGPGPSQSPHSLPGGKMKTISYSKESYVRSSPQVQLGISLTKGTVPLKESYTSSSSRPSLLTPKRHNTTPDATDPTLTCFTTKALHAINTDT</sequence>
<evidence type="ECO:0000256" key="1">
    <source>
        <dbReference type="SAM" id="MobiDB-lite"/>
    </source>
</evidence>
<reference evidence="2" key="1">
    <citation type="submission" date="2017-07" db="EMBL/GenBank/DDBJ databases">
        <title>Taro Niue Genome Assembly and Annotation.</title>
        <authorList>
            <person name="Atibalentja N."/>
            <person name="Keating K."/>
            <person name="Fields C.J."/>
        </authorList>
    </citation>
    <scope>NUCLEOTIDE SEQUENCE</scope>
    <source>
        <strain evidence="2">Niue_2</strain>
        <tissue evidence="2">Leaf</tissue>
    </source>
</reference>
<feature type="region of interest" description="Disordered" evidence="1">
    <location>
        <begin position="257"/>
        <end position="284"/>
    </location>
</feature>